<sequence>MALPVITSSLTSVTSKAAAPSTPPITVKQERPDDKDINDLANQIRLENNRKMADAAAASANAPNSVQRAAGQQGIISYMNKTGTQGTANGPRTVLPASGKPSNDDKPPIDMTSQKGKFGWTMLGGEHIPYIVRTTTQADKYCSVRMVEQKVLSKYLKYLSSDIFSCTCICSYYILESEAKLFNEINTKHCDSMFGKDMFTTKDLVVLLDDANEFYQFLDFSYKKLLSPSSEVSNDRCGFVRINKDSVVPYTVKDKCRYVPLFYFEGETDTLKKSTGVLGPWDLAYLKFCCKVQGIRSELFANDDCPVISLLDIKSFFPTGTVFDEYWPTKTVDSQLLVSAKSSVRTPNTGSWIQAPPAPNPTAAANAVPPTAHPADLHAGAVPPSLSQSANAMTGWLLNRYPSTVASVGNSRLQSSQVTAARIQQQVQQALHQGATNHVQQQQQQQRFNRNQTNMAYYQQMNTAQQQMQQNLQPNVHNQNHRVNNSGQHPAPNNARYYGTSQEVIDLSSPPHSPNNRAMMMNGVQQLQMAGSAATRGGQPSQQQNVVKWKNLIQIMETPPRGDTGHVPFKIQKALVANKMVPCINAKPYLYSELLMTVNDLMDEFFPSVSMTKCREVLQNVLHINLYSGNLQQKTVLREEGKCRSLSEVLPLVQLKDVIKYMPQLKYILRNSAEDQQPAQKRARMS</sequence>
<evidence type="ECO:0000256" key="1">
    <source>
        <dbReference type="SAM" id="MobiDB-lite"/>
    </source>
</evidence>
<feature type="region of interest" description="Disordered" evidence="1">
    <location>
        <begin position="10"/>
        <end position="32"/>
    </location>
</feature>
<feature type="region of interest" description="Disordered" evidence="1">
    <location>
        <begin position="83"/>
        <end position="108"/>
    </location>
</feature>
<protein>
    <submittedName>
        <fullName evidence="2">Uncharacterized protein</fullName>
    </submittedName>
</protein>
<evidence type="ECO:0000313" key="2">
    <source>
        <dbReference type="EMBL" id="BES94931.1"/>
    </source>
</evidence>
<dbReference type="EMBL" id="AP028913">
    <property type="protein sequence ID" value="BES94931.1"/>
    <property type="molecule type" value="Genomic_DNA"/>
</dbReference>
<accession>A0ABN7ARV8</accession>
<keyword evidence="3" id="KW-1185">Reference proteome</keyword>
<evidence type="ECO:0000313" key="3">
    <source>
        <dbReference type="Proteomes" id="UP001307889"/>
    </source>
</evidence>
<name>A0ABN7ARV8_9HEMI</name>
<proteinExistence type="predicted"/>
<gene>
    <name evidence="2" type="ORF">NTJ_07740</name>
</gene>
<dbReference type="Proteomes" id="UP001307889">
    <property type="component" value="Chromosome 5"/>
</dbReference>
<reference evidence="2 3" key="1">
    <citation type="submission" date="2023-09" db="EMBL/GenBank/DDBJ databases">
        <title>Nesidiocoris tenuis whole genome shotgun sequence.</title>
        <authorList>
            <person name="Shibata T."/>
            <person name="Shimoda M."/>
            <person name="Kobayashi T."/>
            <person name="Uehara T."/>
        </authorList>
    </citation>
    <scope>NUCLEOTIDE SEQUENCE [LARGE SCALE GENOMIC DNA]</scope>
    <source>
        <strain evidence="2 3">Japan</strain>
    </source>
</reference>
<organism evidence="2 3">
    <name type="scientific">Nesidiocoris tenuis</name>
    <dbReference type="NCBI Taxonomy" id="355587"/>
    <lineage>
        <taxon>Eukaryota</taxon>
        <taxon>Metazoa</taxon>
        <taxon>Ecdysozoa</taxon>
        <taxon>Arthropoda</taxon>
        <taxon>Hexapoda</taxon>
        <taxon>Insecta</taxon>
        <taxon>Pterygota</taxon>
        <taxon>Neoptera</taxon>
        <taxon>Paraneoptera</taxon>
        <taxon>Hemiptera</taxon>
        <taxon>Heteroptera</taxon>
        <taxon>Panheteroptera</taxon>
        <taxon>Cimicomorpha</taxon>
        <taxon>Miridae</taxon>
        <taxon>Dicyphina</taxon>
        <taxon>Nesidiocoris</taxon>
    </lineage>
</organism>